<proteinExistence type="predicted"/>
<dbReference type="AlphaFoldDB" id="A0A840CZ50"/>
<sequence>MKVKDLIKELKKYPQDEDVCVFDWRKSAHYGNDEPHSDAIYEDISIERIELDHEDSEFIKEVYGVESASWVAITFENDDYNDEGELLVGE</sequence>
<dbReference type="EMBL" id="JACIER010000005">
    <property type="protein sequence ID" value="MBB4043849.1"/>
    <property type="molecule type" value="Genomic_DNA"/>
</dbReference>
<organism evidence="1 2">
    <name type="scientific">Bacteroides reticulotermitis</name>
    <dbReference type="NCBI Taxonomy" id="1133319"/>
    <lineage>
        <taxon>Bacteria</taxon>
        <taxon>Pseudomonadati</taxon>
        <taxon>Bacteroidota</taxon>
        <taxon>Bacteroidia</taxon>
        <taxon>Bacteroidales</taxon>
        <taxon>Bacteroidaceae</taxon>
        <taxon>Bacteroides</taxon>
    </lineage>
</organism>
<accession>A0A840CZ50</accession>
<dbReference type="Proteomes" id="UP000560658">
    <property type="component" value="Unassembled WGS sequence"/>
</dbReference>
<reference evidence="1" key="1">
    <citation type="submission" date="2020-08" db="EMBL/GenBank/DDBJ databases">
        <title>Genomic Encyclopedia of Type Strains, Phase IV (KMG-IV): sequencing the most valuable type-strain genomes for metagenomic binning, comparative biology and taxonomic classification.</title>
        <authorList>
            <person name="Goeker M."/>
        </authorList>
    </citation>
    <scope>NUCLEOTIDE SEQUENCE [LARGE SCALE GENOMIC DNA]</scope>
    <source>
        <strain evidence="1">DSM 105720</strain>
    </source>
</reference>
<evidence type="ECO:0000313" key="1">
    <source>
        <dbReference type="EMBL" id="MBB4043849.1"/>
    </source>
</evidence>
<comment type="caution">
    <text evidence="1">The sequence shown here is derived from an EMBL/GenBank/DDBJ whole genome shotgun (WGS) entry which is preliminary data.</text>
</comment>
<name>A0A840CZ50_9BACE</name>
<gene>
    <name evidence="1" type="ORF">GGR06_001635</name>
</gene>
<evidence type="ECO:0000313" key="2">
    <source>
        <dbReference type="Proteomes" id="UP000560658"/>
    </source>
</evidence>
<protein>
    <submittedName>
        <fullName evidence="1">Uncharacterized protein</fullName>
    </submittedName>
</protein>
<keyword evidence="2" id="KW-1185">Reference proteome</keyword>
<dbReference type="RefSeq" id="WP_044161554.1">
    <property type="nucleotide sequence ID" value="NZ_JACIER010000005.1"/>
</dbReference>